<dbReference type="EMBL" id="ANOG01000319">
    <property type="protein sequence ID" value="EMI20804.1"/>
    <property type="molecule type" value="Genomic_DNA"/>
</dbReference>
<evidence type="ECO:0000313" key="3">
    <source>
        <dbReference type="Proteomes" id="UP000011991"/>
    </source>
</evidence>
<dbReference type="Proteomes" id="UP000011991">
    <property type="component" value="Unassembled WGS sequence"/>
</dbReference>
<feature type="compositionally biased region" description="Basic and acidic residues" evidence="1">
    <location>
        <begin position="1"/>
        <end position="19"/>
    </location>
</feature>
<gene>
    <name evidence="2" type="ORF">RMSM_02269</name>
</gene>
<dbReference type="AlphaFoldDB" id="M5S3R1"/>
<protein>
    <submittedName>
        <fullName evidence="2">Uncharacterized protein</fullName>
    </submittedName>
</protein>
<evidence type="ECO:0000313" key="2">
    <source>
        <dbReference type="EMBL" id="EMI20804.1"/>
    </source>
</evidence>
<proteinExistence type="predicted"/>
<organism evidence="2 3">
    <name type="scientific">Rhodopirellula maiorica SM1</name>
    <dbReference type="NCBI Taxonomy" id="1265738"/>
    <lineage>
        <taxon>Bacteria</taxon>
        <taxon>Pseudomonadati</taxon>
        <taxon>Planctomycetota</taxon>
        <taxon>Planctomycetia</taxon>
        <taxon>Pirellulales</taxon>
        <taxon>Pirellulaceae</taxon>
        <taxon>Novipirellula</taxon>
    </lineage>
</organism>
<evidence type="ECO:0000256" key="1">
    <source>
        <dbReference type="SAM" id="MobiDB-lite"/>
    </source>
</evidence>
<dbReference type="PATRIC" id="fig|1265738.3.peg.2277"/>
<accession>M5S3R1</accession>
<feature type="region of interest" description="Disordered" evidence="1">
    <location>
        <begin position="1"/>
        <end position="42"/>
    </location>
</feature>
<reference evidence="2 3" key="1">
    <citation type="journal article" date="2013" name="Mar. Genomics">
        <title>Expression of sulfatases in Rhodopirellula baltica and the diversity of sulfatases in the genus Rhodopirellula.</title>
        <authorList>
            <person name="Wegner C.E."/>
            <person name="Richter-Heitmann T."/>
            <person name="Klindworth A."/>
            <person name="Klockow C."/>
            <person name="Richter M."/>
            <person name="Achstetter T."/>
            <person name="Glockner F.O."/>
            <person name="Harder J."/>
        </authorList>
    </citation>
    <scope>NUCLEOTIDE SEQUENCE [LARGE SCALE GENOMIC DNA]</scope>
    <source>
        <strain evidence="2 3">SM1</strain>
    </source>
</reference>
<sequence>MLSERVADITPRSETRQEFRSTQPQEPKRLAACAAPLQTPPV</sequence>
<keyword evidence="3" id="KW-1185">Reference proteome</keyword>
<name>M5S3R1_9BACT</name>
<comment type="caution">
    <text evidence="2">The sequence shown here is derived from an EMBL/GenBank/DDBJ whole genome shotgun (WGS) entry which is preliminary data.</text>
</comment>